<sequence>MSRNNSELPVTLMGESVIIPTLTQLIEETEATKEIDKALKKKARLKERYLFSPSANFEDLGGIDDIVNDLKEYLDPEQRNLVELGYNGCKRILISGVSGVGKIDALDYGFMSAARFTKKVYIDVPDEKSRSSILKVLSKSIKINEDLNFDELGAKTPGYVGSDLRDLVDEAGLVADERLRKNKTRKPNEKSSDLDESMETETNISRNVIDTDFYIALKRIKPSLKRDGFASIPAITWADIGACDHIRKKLMATILLPVKCPAFMEKTMRGKTSCGILLHGPPGCGKTSIAKAIANEGEIAFISVKGPEVLNMYVGESERKIRDIFEKAAKAKPCVIFFDEIDALCTERAASERSNVTQSVLSQILTEMDGFDNQSCLVLAATNRLDVLDSAILRPGRFDNHIYVGVPDEAARLDILKAITRNNKPPLSSEVSLKSIAYDSRLRNFTGADLRGLIERAHTIACIEMYDEIGTLDEEKFVIKPHHIESALKERGASISDEMLEFYLKSAKKVGLS</sequence>
<accession>T1KLR5</accession>
<dbReference type="InterPro" id="IPR003959">
    <property type="entry name" value="ATPase_AAA_core"/>
</dbReference>
<evidence type="ECO:0000256" key="3">
    <source>
        <dbReference type="ARBA" id="ARBA00023054"/>
    </source>
</evidence>
<keyword evidence="6" id="KW-1185">Reference proteome</keyword>
<keyword evidence="3" id="KW-0175">Coiled coil</keyword>
<dbReference type="Pfam" id="PF17862">
    <property type="entry name" value="AAA_lid_3"/>
    <property type="match status" value="1"/>
</dbReference>
<dbReference type="Gene3D" id="3.40.50.300">
    <property type="entry name" value="P-loop containing nucleotide triphosphate hydrolases"/>
    <property type="match status" value="1"/>
</dbReference>
<dbReference type="Pfam" id="PF00004">
    <property type="entry name" value="AAA"/>
    <property type="match status" value="1"/>
</dbReference>
<dbReference type="FunFam" id="3.40.50.300:FF:001025">
    <property type="entry name" value="ATPase family, AAA domain-containing 2B"/>
    <property type="match status" value="1"/>
</dbReference>
<dbReference type="SUPFAM" id="SSF52540">
    <property type="entry name" value="P-loop containing nucleoside triphosphate hydrolases"/>
    <property type="match status" value="2"/>
</dbReference>
<evidence type="ECO:0000313" key="6">
    <source>
        <dbReference type="Proteomes" id="UP000015104"/>
    </source>
</evidence>
<organism evidence="5 6">
    <name type="scientific">Tetranychus urticae</name>
    <name type="common">Two-spotted spider mite</name>
    <dbReference type="NCBI Taxonomy" id="32264"/>
    <lineage>
        <taxon>Eukaryota</taxon>
        <taxon>Metazoa</taxon>
        <taxon>Ecdysozoa</taxon>
        <taxon>Arthropoda</taxon>
        <taxon>Chelicerata</taxon>
        <taxon>Arachnida</taxon>
        <taxon>Acari</taxon>
        <taxon>Acariformes</taxon>
        <taxon>Trombidiformes</taxon>
        <taxon>Prostigmata</taxon>
        <taxon>Eleutherengona</taxon>
        <taxon>Raphignathae</taxon>
        <taxon>Tetranychoidea</taxon>
        <taxon>Tetranychidae</taxon>
        <taxon>Tetranychus</taxon>
    </lineage>
</organism>
<dbReference type="AlphaFoldDB" id="T1KLR5"/>
<reference evidence="5" key="2">
    <citation type="submission" date="2015-06" db="UniProtKB">
        <authorList>
            <consortium name="EnsemblMetazoa"/>
        </authorList>
    </citation>
    <scope>IDENTIFICATION</scope>
</reference>
<evidence type="ECO:0000313" key="5">
    <source>
        <dbReference type="EnsemblMetazoa" id="tetur14g03380.1"/>
    </source>
</evidence>
<dbReference type="Gene3D" id="1.10.8.60">
    <property type="match status" value="2"/>
</dbReference>
<dbReference type="STRING" id="32264.T1KLR5"/>
<dbReference type="InterPro" id="IPR041569">
    <property type="entry name" value="AAA_lid_3"/>
</dbReference>
<dbReference type="PANTHER" id="PTHR23077:SF171">
    <property type="entry name" value="NUCLEAR VALOSIN-CONTAINING PROTEIN-LIKE"/>
    <property type="match status" value="1"/>
</dbReference>
<feature type="domain" description="AAA+ ATPase" evidence="4">
    <location>
        <begin position="272"/>
        <end position="408"/>
    </location>
</feature>
<dbReference type="InterPro" id="IPR050168">
    <property type="entry name" value="AAA_ATPase_domain"/>
</dbReference>
<dbReference type="PANTHER" id="PTHR23077">
    <property type="entry name" value="AAA-FAMILY ATPASE"/>
    <property type="match status" value="1"/>
</dbReference>
<keyword evidence="1" id="KW-0547">Nucleotide-binding</keyword>
<evidence type="ECO:0000259" key="4">
    <source>
        <dbReference type="SMART" id="SM00382"/>
    </source>
</evidence>
<dbReference type="GO" id="GO:0016887">
    <property type="term" value="F:ATP hydrolysis activity"/>
    <property type="evidence" value="ECO:0007669"/>
    <property type="project" value="InterPro"/>
</dbReference>
<keyword evidence="2" id="KW-0067">ATP-binding</keyword>
<reference evidence="6" key="1">
    <citation type="submission" date="2011-08" db="EMBL/GenBank/DDBJ databases">
        <authorList>
            <person name="Rombauts S."/>
        </authorList>
    </citation>
    <scope>NUCLEOTIDE SEQUENCE</scope>
    <source>
        <strain evidence="6">London</strain>
    </source>
</reference>
<dbReference type="eggNOG" id="KOG0733">
    <property type="taxonomic scope" value="Eukaryota"/>
</dbReference>
<name>T1KLR5_TETUR</name>
<dbReference type="GO" id="GO:0005524">
    <property type="term" value="F:ATP binding"/>
    <property type="evidence" value="ECO:0007669"/>
    <property type="project" value="UniProtKB-KW"/>
</dbReference>
<dbReference type="InterPro" id="IPR027417">
    <property type="entry name" value="P-loop_NTPase"/>
</dbReference>
<dbReference type="HOGENOM" id="CLU_000688_8_5_1"/>
<evidence type="ECO:0000256" key="2">
    <source>
        <dbReference type="ARBA" id="ARBA00022840"/>
    </source>
</evidence>
<dbReference type="InterPro" id="IPR003593">
    <property type="entry name" value="AAA+_ATPase"/>
</dbReference>
<dbReference type="EMBL" id="CAEY01000212">
    <property type="status" value="NOT_ANNOTATED_CDS"/>
    <property type="molecule type" value="Genomic_DNA"/>
</dbReference>
<dbReference type="SMART" id="SM00382">
    <property type="entry name" value="AAA"/>
    <property type="match status" value="1"/>
</dbReference>
<protein>
    <recommendedName>
        <fullName evidence="4">AAA+ ATPase domain-containing protein</fullName>
    </recommendedName>
</protein>
<proteinExistence type="predicted"/>
<dbReference type="Proteomes" id="UP000015104">
    <property type="component" value="Unassembled WGS sequence"/>
</dbReference>
<dbReference type="EnsemblMetazoa" id="tetur14g03380.1">
    <property type="protein sequence ID" value="tetur14g03380.1"/>
    <property type="gene ID" value="tetur14g03380"/>
</dbReference>
<evidence type="ECO:0000256" key="1">
    <source>
        <dbReference type="ARBA" id="ARBA00022741"/>
    </source>
</evidence>